<keyword evidence="1" id="KW-0472">Membrane</keyword>
<reference evidence="2 4" key="1">
    <citation type="journal article" date="2017" name="J. Antimicrob. Chemother.">
        <title>Characterization of the population structure, drug resistance mechanisms and plasmids of the community-associated Enterobacter cloacae complex in China.</title>
        <authorList>
            <person name="Zhou K."/>
            <person name="Yu W."/>
            <person name="Cao X."/>
            <person name="Shen P."/>
            <person name="Lu H."/>
            <person name="Luo Q."/>
            <person name="Rossen J.W.A."/>
            <person name="Xiao Y."/>
        </authorList>
    </citation>
    <scope>NUCLEOTIDE SEQUENCE [LARGE SCALE GENOMIC DNA]</scope>
    <source>
        <strain evidence="2">ECC1097</strain>
    </source>
</reference>
<dbReference type="EMBL" id="NEEU01000003">
    <property type="protein sequence ID" value="PJD75422.1"/>
    <property type="molecule type" value="Genomic_DNA"/>
</dbReference>
<dbReference type="KEGG" id="eno:ECENHK_06245"/>
<keyword evidence="3" id="KW-0560">Oxidoreductase</keyword>
<feature type="transmembrane region" description="Helical" evidence="1">
    <location>
        <begin position="200"/>
        <end position="217"/>
    </location>
</feature>
<dbReference type="GO" id="GO:0009390">
    <property type="term" value="C:dimethyl sulfoxide reductase complex"/>
    <property type="evidence" value="ECO:0007669"/>
    <property type="project" value="TreeGrafter"/>
</dbReference>
<feature type="transmembrane region" description="Helical" evidence="1">
    <location>
        <begin position="39"/>
        <end position="61"/>
    </location>
</feature>
<keyword evidence="1" id="KW-0812">Transmembrane</keyword>
<dbReference type="PANTHER" id="PTHR38095:SF2">
    <property type="entry name" value="ANAEROBIC DIMETHYL SULFOXIDE REDUCTASE CHAIN C"/>
    <property type="match status" value="1"/>
</dbReference>
<dbReference type="InterPro" id="IPR007059">
    <property type="entry name" value="DmsC"/>
</dbReference>
<protein>
    <submittedName>
        <fullName evidence="3">Dimethyl sulfoxide reductase anchor subunit</fullName>
        <ecNumber evidence="3">1.8.5.3</ecNumber>
    </submittedName>
    <submittedName>
        <fullName evidence="2">Hydrogenase</fullName>
    </submittedName>
</protein>
<accession>A0A2J0PL39</accession>
<evidence type="ECO:0000313" key="4">
    <source>
        <dbReference type="Proteomes" id="UP000230495"/>
    </source>
</evidence>
<feature type="transmembrane region" description="Helical" evidence="1">
    <location>
        <begin position="81"/>
        <end position="97"/>
    </location>
</feature>
<accession>A0A181CWR1</accession>
<evidence type="ECO:0000313" key="2">
    <source>
        <dbReference type="EMBL" id="PJD75422.1"/>
    </source>
</evidence>
<dbReference type="PANTHER" id="PTHR38095">
    <property type="entry name" value="ANAEROBIC DIMETHYL SULFOXIDE REDUCTASE CHAIN YNFH"/>
    <property type="match status" value="1"/>
</dbReference>
<accession>A0A0H0CQD5</accession>
<proteinExistence type="predicted"/>
<feature type="transmembrane region" description="Helical" evidence="1">
    <location>
        <begin position="130"/>
        <end position="155"/>
    </location>
</feature>
<organism evidence="2">
    <name type="scientific">Enterobacter kobei</name>
    <dbReference type="NCBI Taxonomy" id="208224"/>
    <lineage>
        <taxon>Bacteria</taxon>
        <taxon>Pseudomonadati</taxon>
        <taxon>Pseudomonadota</taxon>
        <taxon>Gammaproteobacteria</taxon>
        <taxon>Enterobacterales</taxon>
        <taxon>Enterobacteriaceae</taxon>
        <taxon>Enterobacter</taxon>
        <taxon>Enterobacter cloacae complex</taxon>
    </lineage>
</organism>
<feature type="transmembrane region" description="Helical" evidence="1">
    <location>
        <begin position="224"/>
        <end position="242"/>
    </location>
</feature>
<evidence type="ECO:0000256" key="1">
    <source>
        <dbReference type="SAM" id="Phobius"/>
    </source>
</evidence>
<dbReference type="GO" id="GO:0019645">
    <property type="term" value="P:anaerobic electron transport chain"/>
    <property type="evidence" value="ECO:0007669"/>
    <property type="project" value="InterPro"/>
</dbReference>
<keyword evidence="1" id="KW-1133">Transmembrane helix</keyword>
<dbReference type="GO" id="GO:0005886">
    <property type="term" value="C:plasma membrane"/>
    <property type="evidence" value="ECO:0007669"/>
    <property type="project" value="TreeGrafter"/>
</dbReference>
<sequence length="255" mass="27339">MEKYELPLVIFTVLSQMSVGMTLLLSWRTLRGEVQGNRLHWLITGLILGVASIAAVLHLAHPEHAYNALINLKHAWLSREILGATLYGGTIGLAFLTKGNKGAALLASLFGILLVVVQGMTYAAPAMQAIANGITMMLFFATVWVLGCAATPLLGMKASAVALRQGIIALMALLIAAPVLWLSGGTIMKMTAHAWLSSPLYLGCLLCCVVGFTLSLRRHPMQKAVFVILLVGVVLSRLTFFGDTVSTIVNIGHLY</sequence>
<dbReference type="EC" id="1.8.5.3" evidence="3"/>
<reference evidence="3" key="2">
    <citation type="submission" date="2022-04" db="EMBL/GenBank/DDBJ databases">
        <title>Co-occurrence of mcr-9 and blaNDM-1 in multidrug-resistant Enterobacter kobei strain isolated from an infant with urinary infection.</title>
        <authorList>
            <person name="Zeng H."/>
        </authorList>
    </citation>
    <scope>NUCLEOTIDE SEQUENCE</scope>
    <source>
        <strain evidence="3">EC1382</strain>
    </source>
</reference>
<dbReference type="Proteomes" id="UP001228563">
    <property type="component" value="Chromosome"/>
</dbReference>
<dbReference type="EMBL" id="CP096849">
    <property type="protein sequence ID" value="WMT67103.1"/>
    <property type="molecule type" value="Genomic_DNA"/>
</dbReference>
<dbReference type="RefSeq" id="WP_014882979.1">
    <property type="nucleotide sequence ID" value="NC_018405.1"/>
</dbReference>
<gene>
    <name evidence="2" type="ORF">B9Q37_07530</name>
    <name evidence="3" type="ORF">M2B19_05850</name>
</gene>
<dbReference type="Pfam" id="PF04976">
    <property type="entry name" value="DmsC"/>
    <property type="match status" value="1"/>
</dbReference>
<evidence type="ECO:0000313" key="3">
    <source>
        <dbReference type="EMBL" id="WMT67103.1"/>
    </source>
</evidence>
<dbReference type="Proteomes" id="UP000230495">
    <property type="component" value="Unassembled WGS sequence"/>
</dbReference>
<dbReference type="GeneID" id="93154296"/>
<feature type="transmembrane region" description="Helical" evidence="1">
    <location>
        <begin position="6"/>
        <end position="27"/>
    </location>
</feature>
<dbReference type="AlphaFoldDB" id="A0A2J0PL39"/>
<feature type="transmembrane region" description="Helical" evidence="1">
    <location>
        <begin position="167"/>
        <end position="188"/>
    </location>
</feature>
<feature type="transmembrane region" description="Helical" evidence="1">
    <location>
        <begin position="104"/>
        <end position="124"/>
    </location>
</feature>
<name>A0A2J0PL39_9ENTR</name>
<dbReference type="GO" id="GO:0009389">
    <property type="term" value="F:dimethyl sulfoxide reductase activity"/>
    <property type="evidence" value="ECO:0007669"/>
    <property type="project" value="TreeGrafter"/>
</dbReference>
<dbReference type="OrthoDB" id="3172518at2"/>